<evidence type="ECO:0000313" key="3">
    <source>
        <dbReference type="EMBL" id="KDR76994.1"/>
    </source>
</evidence>
<feature type="transmembrane region" description="Helical" evidence="2">
    <location>
        <begin position="68"/>
        <end position="98"/>
    </location>
</feature>
<feature type="transmembrane region" description="Helical" evidence="2">
    <location>
        <begin position="196"/>
        <end position="220"/>
    </location>
</feature>
<keyword evidence="2" id="KW-0472">Membrane</keyword>
<feature type="transmembrane region" description="Helical" evidence="2">
    <location>
        <begin position="141"/>
        <end position="160"/>
    </location>
</feature>
<keyword evidence="2" id="KW-0812">Transmembrane</keyword>
<dbReference type="EMBL" id="KL142377">
    <property type="protein sequence ID" value="KDR76994.1"/>
    <property type="molecule type" value="Genomic_DNA"/>
</dbReference>
<gene>
    <name evidence="3" type="ORF">GALMADRAFT_246177</name>
</gene>
<evidence type="ECO:0000256" key="2">
    <source>
        <dbReference type="SAM" id="Phobius"/>
    </source>
</evidence>
<dbReference type="OrthoDB" id="3064287at2759"/>
<name>A0A067TAU8_GALM3</name>
<dbReference type="AlphaFoldDB" id="A0A067TAU8"/>
<organism evidence="3 4">
    <name type="scientific">Galerina marginata (strain CBS 339.88)</name>
    <dbReference type="NCBI Taxonomy" id="685588"/>
    <lineage>
        <taxon>Eukaryota</taxon>
        <taxon>Fungi</taxon>
        <taxon>Dikarya</taxon>
        <taxon>Basidiomycota</taxon>
        <taxon>Agaricomycotina</taxon>
        <taxon>Agaricomycetes</taxon>
        <taxon>Agaricomycetidae</taxon>
        <taxon>Agaricales</taxon>
        <taxon>Agaricineae</taxon>
        <taxon>Strophariaceae</taxon>
        <taxon>Galerina</taxon>
    </lineage>
</organism>
<proteinExistence type="predicted"/>
<keyword evidence="2" id="KW-1133">Transmembrane helix</keyword>
<evidence type="ECO:0000256" key="1">
    <source>
        <dbReference type="SAM" id="MobiDB-lite"/>
    </source>
</evidence>
<feature type="transmembrane region" description="Helical" evidence="2">
    <location>
        <begin position="38"/>
        <end position="62"/>
    </location>
</feature>
<feature type="compositionally biased region" description="Polar residues" evidence="1">
    <location>
        <begin position="1"/>
        <end position="17"/>
    </location>
</feature>
<reference evidence="4" key="1">
    <citation type="journal article" date="2014" name="Proc. Natl. Acad. Sci. U.S.A.">
        <title>Extensive sampling of basidiomycete genomes demonstrates inadequacy of the white-rot/brown-rot paradigm for wood decay fungi.</title>
        <authorList>
            <person name="Riley R."/>
            <person name="Salamov A.A."/>
            <person name="Brown D.W."/>
            <person name="Nagy L.G."/>
            <person name="Floudas D."/>
            <person name="Held B.W."/>
            <person name="Levasseur A."/>
            <person name="Lombard V."/>
            <person name="Morin E."/>
            <person name="Otillar R."/>
            <person name="Lindquist E.A."/>
            <person name="Sun H."/>
            <person name="LaButti K.M."/>
            <person name="Schmutz J."/>
            <person name="Jabbour D."/>
            <person name="Luo H."/>
            <person name="Baker S.E."/>
            <person name="Pisabarro A.G."/>
            <person name="Walton J.D."/>
            <person name="Blanchette R.A."/>
            <person name="Henrissat B."/>
            <person name="Martin F."/>
            <person name="Cullen D."/>
            <person name="Hibbett D.S."/>
            <person name="Grigoriev I.V."/>
        </authorList>
    </citation>
    <scope>NUCLEOTIDE SEQUENCE [LARGE SCALE GENOMIC DNA]</scope>
    <source>
        <strain evidence="4">CBS 339.88</strain>
    </source>
</reference>
<protein>
    <submittedName>
        <fullName evidence="3">Uncharacterized protein</fullName>
    </submittedName>
</protein>
<feature type="transmembrane region" description="Helical" evidence="2">
    <location>
        <begin position="110"/>
        <end position="129"/>
    </location>
</feature>
<sequence>MASPNTTQPDATPSPSITEAAPVRTSSRKPSVSRRLKYVMRGVASGIGDLLLLLWIGVAYVIPGGIAIVVLFGLILGLSLGFTAAYGAIFMLIGNAILRAHLAHYTSNASAAAIGATGGVLASIIVGIATSCIPLEEGHPALRFMAIPATVLVSTVTGAIGSSILLSRHVDLGIDVLHATRAGALGGTIVSLGSPLLVPVIAIAVAILFSPLWAAMAMGLRWVHVRSSESWDGRTHRSSSCYCYGTCGDDPEIEEELAQIPKGSRHFYLDS</sequence>
<accession>A0A067TAU8</accession>
<dbReference type="Proteomes" id="UP000027222">
    <property type="component" value="Unassembled WGS sequence"/>
</dbReference>
<dbReference type="HOGENOM" id="CLU_1026895_0_0_1"/>
<keyword evidence="4" id="KW-1185">Reference proteome</keyword>
<evidence type="ECO:0000313" key="4">
    <source>
        <dbReference type="Proteomes" id="UP000027222"/>
    </source>
</evidence>
<feature type="region of interest" description="Disordered" evidence="1">
    <location>
        <begin position="1"/>
        <end position="28"/>
    </location>
</feature>